<feature type="region of interest" description="Disordered" evidence="1">
    <location>
        <begin position="92"/>
        <end position="114"/>
    </location>
</feature>
<accession>A0AAE9ZA13</accession>
<dbReference type="Proteomes" id="UP001214043">
    <property type="component" value="Chromosome"/>
</dbReference>
<keyword evidence="2" id="KW-0732">Signal</keyword>
<evidence type="ECO:0000256" key="1">
    <source>
        <dbReference type="SAM" id="MobiDB-lite"/>
    </source>
</evidence>
<evidence type="ECO:0000313" key="3">
    <source>
        <dbReference type="EMBL" id="WDI30169.1"/>
    </source>
</evidence>
<dbReference type="AlphaFoldDB" id="A0AAE9ZA13"/>
<name>A0AAE9ZA13_9PROT</name>
<sequence>MRSFSIIVFFTSALVICACASNLAAESSEIIDDDVIAAMMERHCVSCHAANPSDPIYQYPAGGLSLETLDGVRNFAWEIRLQTVDSDLMPLGNTTGMTDSERKTLGAWLDQQDE</sequence>
<organism evidence="3 4">
    <name type="scientific">Hyphococcus flavus</name>
    <dbReference type="NCBI Taxonomy" id="1866326"/>
    <lineage>
        <taxon>Bacteria</taxon>
        <taxon>Pseudomonadati</taxon>
        <taxon>Pseudomonadota</taxon>
        <taxon>Alphaproteobacteria</taxon>
        <taxon>Parvularculales</taxon>
        <taxon>Parvularculaceae</taxon>
        <taxon>Hyphococcus</taxon>
    </lineage>
</organism>
<feature type="signal peptide" evidence="2">
    <location>
        <begin position="1"/>
        <end position="20"/>
    </location>
</feature>
<evidence type="ECO:0008006" key="5">
    <source>
        <dbReference type="Google" id="ProtNLM"/>
    </source>
</evidence>
<dbReference type="EMBL" id="CP118166">
    <property type="protein sequence ID" value="WDI30169.1"/>
    <property type="molecule type" value="Genomic_DNA"/>
</dbReference>
<protein>
    <recommendedName>
        <fullName evidence="5">Cytochrome c domain-containing protein</fullName>
    </recommendedName>
</protein>
<proteinExistence type="predicted"/>
<dbReference type="InterPro" id="IPR036909">
    <property type="entry name" value="Cyt_c-like_dom_sf"/>
</dbReference>
<dbReference type="RefSeq" id="WP_274491964.1">
    <property type="nucleotide sequence ID" value="NZ_CP118166.1"/>
</dbReference>
<evidence type="ECO:0000256" key="2">
    <source>
        <dbReference type="SAM" id="SignalP"/>
    </source>
</evidence>
<dbReference type="SUPFAM" id="SSF46626">
    <property type="entry name" value="Cytochrome c"/>
    <property type="match status" value="1"/>
</dbReference>
<dbReference type="KEGG" id="hfl:PUV54_09375"/>
<feature type="chain" id="PRO_5042105408" description="Cytochrome c domain-containing protein" evidence="2">
    <location>
        <begin position="21"/>
        <end position="114"/>
    </location>
</feature>
<dbReference type="GO" id="GO:0020037">
    <property type="term" value="F:heme binding"/>
    <property type="evidence" value="ECO:0007669"/>
    <property type="project" value="InterPro"/>
</dbReference>
<gene>
    <name evidence="3" type="ORF">PUV54_09375</name>
</gene>
<dbReference type="GO" id="GO:0009055">
    <property type="term" value="F:electron transfer activity"/>
    <property type="evidence" value="ECO:0007669"/>
    <property type="project" value="InterPro"/>
</dbReference>
<reference evidence="3" key="1">
    <citation type="submission" date="2023-02" db="EMBL/GenBank/DDBJ databases">
        <title>Genome sequence of Hyphococcus flavus.</title>
        <authorList>
            <person name="Rong J.-C."/>
            <person name="Zhao Q."/>
            <person name="Yi M."/>
            <person name="Wu J.-Y."/>
        </authorList>
    </citation>
    <scope>NUCLEOTIDE SEQUENCE</scope>
    <source>
        <strain evidence="3">MCCC 1K03223</strain>
    </source>
</reference>
<dbReference type="PROSITE" id="PS51257">
    <property type="entry name" value="PROKAR_LIPOPROTEIN"/>
    <property type="match status" value="1"/>
</dbReference>
<keyword evidence="4" id="KW-1185">Reference proteome</keyword>
<evidence type="ECO:0000313" key="4">
    <source>
        <dbReference type="Proteomes" id="UP001214043"/>
    </source>
</evidence>